<dbReference type="PROSITE" id="PS51318">
    <property type="entry name" value="TAT"/>
    <property type="match status" value="1"/>
</dbReference>
<evidence type="ECO:0000259" key="8">
    <source>
        <dbReference type="Pfam" id="PF22666"/>
    </source>
</evidence>
<dbReference type="Gene3D" id="3.20.20.80">
    <property type="entry name" value="Glycosidases"/>
    <property type="match status" value="1"/>
</dbReference>
<proteinExistence type="inferred from homology"/>
<keyword evidence="3" id="KW-0326">Glycosidase</keyword>
<dbReference type="InterPro" id="IPR032311">
    <property type="entry name" value="DUF4982"/>
</dbReference>
<dbReference type="InterPro" id="IPR017853">
    <property type="entry name" value="GH"/>
</dbReference>
<dbReference type="PROSITE" id="PS00608">
    <property type="entry name" value="GLYCOSYL_HYDROL_F2_2"/>
    <property type="match status" value="1"/>
</dbReference>
<feature type="domain" description="Glycoside hydrolase family 2 immunoglobulin-like beta-sandwich" evidence="4">
    <location>
        <begin position="252"/>
        <end position="356"/>
    </location>
</feature>
<dbReference type="InterPro" id="IPR054593">
    <property type="entry name" value="Beta-mannosidase-like_N2"/>
</dbReference>
<feature type="domain" description="Glycoside hydrolase family 2 catalytic" evidence="5">
    <location>
        <begin position="366"/>
        <end position="608"/>
    </location>
</feature>
<dbReference type="SUPFAM" id="SSF51445">
    <property type="entry name" value="(Trans)glycosidases"/>
    <property type="match status" value="1"/>
</dbReference>
<gene>
    <name evidence="9" type="ORF">H8S47_17180</name>
</gene>
<dbReference type="InterPro" id="IPR006103">
    <property type="entry name" value="Glyco_hydro_2_cat"/>
</dbReference>
<reference evidence="9 10" key="1">
    <citation type="submission" date="2020-08" db="EMBL/GenBank/DDBJ databases">
        <title>Putative novel bacterial strains isolated from necrotic wheat leaf tissues caused by Xanthomonas translucens.</title>
        <authorList>
            <person name="Tambong J.T."/>
        </authorList>
    </citation>
    <scope>NUCLEOTIDE SEQUENCE [LARGE SCALE GENOMIC DNA]</scope>
    <source>
        <strain evidence="10">DOAB 1063</strain>
    </source>
</reference>
<dbReference type="Pfam" id="PF02836">
    <property type="entry name" value="Glyco_hydro_2_C"/>
    <property type="match status" value="1"/>
</dbReference>
<dbReference type="InterPro" id="IPR048230">
    <property type="entry name" value="GalA-like"/>
</dbReference>
<sequence>MKQDQPTIRISRRLFLANGAALGAAVGPAQVARAAVARAAVARSEEATAGALPMPATRNAMPLRAPVEDPGRLLLDGGWRFHLGDIPMPEIRGHGWSYNSAKAGQAQGAAALYYDDSDWPEVGLPHDWAMAMPVAESANVSQGYRRRGFGWYRRTLRLDPQDRGRYLEIQFGGIATNATIWFNGSVVAHNWSGYNSVYVDITDLARYGDDLNTIVVRVDAQTMEGWWYEGAGLYRHVWLLKRDATYIATDGIHADPRRGPDGAWSVPVTATLGNIGKDAAAVTIEAMLIDPDGRVIATQTAGGTVPSLEPADVALTLPVATPRLWSVETPTLYTLRIRLIRTGKTVDERTLRIGFRTLRFDAATGFYLNDRPLKIKGTCNHQDHAGVGVAVPDALWDWRLRRLKDLGCNAIRFSHNAIATEVLDACDRLGFLVMSENRNFNTSPDYMAQLEWLVRRDRNRPSVIMWSVFNEEPMQGTPAGYEMVRRMSRTVKALDDSRPVTAAMNSGMFAPVNVSQAVDLVGFNYQRDQYDRFHAANPTLPMISSEDTSSFMTRGAWTTDRAAHVMASYDEEPADWGSTHRAGWKSIAERPFVGGTFVWTGFDYHGEPTPFEWPSVSSYFGIMDLCGFPKMAFYLHRAQWIDDVPLLDLMPHWNWSGREGQPVKVMALTNVDTVRLLLNGTVIGEQAVDRFTMPQWQVSYAPGRLEAIGYRGGREVVRSVVETTGAPVALRITPDRSVMAADGEDVQPFTIDAVDARGRHVPTANLPVAFAVTGGTIIGLGNGDPISHEAEQGDRRALFNGLAQVIVRAEQGARTLSLKATSANLRSATTTVRLLATVPRPRVPTTAATLLVQDWRQSPASATRPSPDIVLADNDMNSWLFVRAGEIQPVQGQGPWSVLRAKVTPRRPVRERGGKLVLQGVVGRGEVWIDGKRVGTKAGFAPATLIVPMPAGEGERIVSVLLESDGTQASGLGGIVFVEE</sequence>
<feature type="domain" description="Beta-mannosidase-like galactose-binding" evidence="8">
    <location>
        <begin position="151"/>
        <end position="223"/>
    </location>
</feature>
<evidence type="ECO:0000259" key="5">
    <source>
        <dbReference type="Pfam" id="PF02836"/>
    </source>
</evidence>
<evidence type="ECO:0000259" key="6">
    <source>
        <dbReference type="Pfam" id="PF16355"/>
    </source>
</evidence>
<dbReference type="Pfam" id="PF22666">
    <property type="entry name" value="Glyco_hydro_2_N2"/>
    <property type="match status" value="1"/>
</dbReference>
<dbReference type="PANTHER" id="PTHR42732:SF1">
    <property type="entry name" value="BETA-MANNOSIDASE"/>
    <property type="match status" value="1"/>
</dbReference>
<dbReference type="InterPro" id="IPR006311">
    <property type="entry name" value="TAT_signal"/>
</dbReference>
<dbReference type="InterPro" id="IPR013783">
    <property type="entry name" value="Ig-like_fold"/>
</dbReference>
<evidence type="ECO:0000259" key="7">
    <source>
        <dbReference type="Pfam" id="PF18565"/>
    </source>
</evidence>
<evidence type="ECO:0000313" key="9">
    <source>
        <dbReference type="EMBL" id="MBC3943414.1"/>
    </source>
</evidence>
<dbReference type="InterPro" id="IPR051913">
    <property type="entry name" value="GH2_Domain-Containing"/>
</dbReference>
<evidence type="ECO:0000256" key="3">
    <source>
        <dbReference type="ARBA" id="ARBA00023295"/>
    </source>
</evidence>
<comment type="similarity">
    <text evidence="1">Belongs to the glycosyl hydrolase 2 family.</text>
</comment>
<dbReference type="PRINTS" id="PR00132">
    <property type="entry name" value="GLHYDRLASE2"/>
</dbReference>
<dbReference type="EMBL" id="JACONT010000051">
    <property type="protein sequence ID" value="MBC3943414.1"/>
    <property type="molecule type" value="Genomic_DNA"/>
</dbReference>
<dbReference type="Proteomes" id="UP000597613">
    <property type="component" value="Unassembled WGS sequence"/>
</dbReference>
<dbReference type="Pfam" id="PF18565">
    <property type="entry name" value="Glyco_hydro2_C5"/>
    <property type="match status" value="1"/>
</dbReference>
<dbReference type="InterPro" id="IPR036156">
    <property type="entry name" value="Beta-gal/glucu_dom_sf"/>
</dbReference>
<protein>
    <submittedName>
        <fullName evidence="9">Glycoside hydrolase family 2 protein</fullName>
    </submittedName>
</protein>
<feature type="domain" description="DUF4982" evidence="6">
    <location>
        <begin position="660"/>
        <end position="716"/>
    </location>
</feature>
<organism evidence="9 10">
    <name type="scientific">Sphingomonas albertensis</name>
    <dbReference type="NCBI Taxonomy" id="2762591"/>
    <lineage>
        <taxon>Bacteria</taxon>
        <taxon>Pseudomonadati</taxon>
        <taxon>Pseudomonadota</taxon>
        <taxon>Alphaproteobacteria</taxon>
        <taxon>Sphingomonadales</taxon>
        <taxon>Sphingomonadaceae</taxon>
        <taxon>Sphingomonas</taxon>
    </lineage>
</organism>
<comment type="caution">
    <text evidence="9">The sequence shown here is derived from an EMBL/GenBank/DDBJ whole genome shotgun (WGS) entry which is preliminary data.</text>
</comment>
<accession>A0ABR7ASI0</accession>
<dbReference type="InterPro" id="IPR006101">
    <property type="entry name" value="Glyco_hydro_2"/>
</dbReference>
<dbReference type="Gene3D" id="2.60.40.10">
    <property type="entry name" value="Immunoglobulins"/>
    <property type="match status" value="3"/>
</dbReference>
<evidence type="ECO:0000256" key="2">
    <source>
        <dbReference type="ARBA" id="ARBA00022801"/>
    </source>
</evidence>
<keyword evidence="2 9" id="KW-0378">Hydrolase</keyword>
<dbReference type="InterPro" id="IPR008979">
    <property type="entry name" value="Galactose-bd-like_sf"/>
</dbReference>
<dbReference type="NCBIfam" id="NF041462">
    <property type="entry name" value="GalA"/>
    <property type="match status" value="1"/>
</dbReference>
<feature type="domain" description="Glycoside hydrolase family 2" evidence="7">
    <location>
        <begin position="730"/>
        <end position="830"/>
    </location>
</feature>
<dbReference type="Pfam" id="PF00703">
    <property type="entry name" value="Glyco_hydro_2"/>
    <property type="match status" value="1"/>
</dbReference>
<keyword evidence="10" id="KW-1185">Reference proteome</keyword>
<dbReference type="InterPro" id="IPR040605">
    <property type="entry name" value="Glyco_hydro2_dom5"/>
</dbReference>
<name>A0ABR7ASI0_9SPHN</name>
<dbReference type="SUPFAM" id="SSF49303">
    <property type="entry name" value="beta-Galactosidase/glucuronidase domain"/>
    <property type="match status" value="1"/>
</dbReference>
<evidence type="ECO:0000259" key="4">
    <source>
        <dbReference type="Pfam" id="PF00703"/>
    </source>
</evidence>
<dbReference type="PANTHER" id="PTHR42732">
    <property type="entry name" value="BETA-GALACTOSIDASE"/>
    <property type="match status" value="1"/>
</dbReference>
<evidence type="ECO:0000256" key="1">
    <source>
        <dbReference type="ARBA" id="ARBA00007401"/>
    </source>
</evidence>
<dbReference type="InterPro" id="IPR006102">
    <property type="entry name" value="Ig-like_GH2"/>
</dbReference>
<dbReference type="Gene3D" id="2.60.120.260">
    <property type="entry name" value="Galactose-binding domain-like"/>
    <property type="match status" value="1"/>
</dbReference>
<evidence type="ECO:0000313" key="10">
    <source>
        <dbReference type="Proteomes" id="UP000597613"/>
    </source>
</evidence>
<dbReference type="InterPro" id="IPR023232">
    <property type="entry name" value="Glyco_hydro_2_AS"/>
</dbReference>
<dbReference type="RefSeq" id="WP_187504997.1">
    <property type="nucleotide sequence ID" value="NZ_CP162536.1"/>
</dbReference>
<dbReference type="Pfam" id="PF16355">
    <property type="entry name" value="DUF4982"/>
    <property type="match status" value="1"/>
</dbReference>
<dbReference type="SUPFAM" id="SSF49785">
    <property type="entry name" value="Galactose-binding domain-like"/>
    <property type="match status" value="1"/>
</dbReference>
<dbReference type="GO" id="GO:0016787">
    <property type="term" value="F:hydrolase activity"/>
    <property type="evidence" value="ECO:0007669"/>
    <property type="project" value="UniProtKB-KW"/>
</dbReference>